<dbReference type="EMBL" id="CM046514">
    <property type="protein sequence ID" value="KAI8650258.1"/>
    <property type="molecule type" value="Genomic_DNA"/>
</dbReference>
<evidence type="ECO:0000313" key="2">
    <source>
        <dbReference type="Proteomes" id="UP001065298"/>
    </source>
</evidence>
<gene>
    <name evidence="1" type="ORF">NCS57_01358900</name>
</gene>
<keyword evidence="2" id="KW-1185">Reference proteome</keyword>
<comment type="caution">
    <text evidence="1">The sequence shown here is derived from an EMBL/GenBank/DDBJ whole genome shotgun (WGS) entry which is preliminary data.</text>
</comment>
<protein>
    <submittedName>
        <fullName evidence="1">Peptidase-M43 domain-containing protein</fullName>
    </submittedName>
</protein>
<reference evidence="1" key="1">
    <citation type="submission" date="2022-06" db="EMBL/GenBank/DDBJ databases">
        <title>Fusarium solani species complex genomes reveal bases of compartmentalisation and animal pathogenesis.</title>
        <authorList>
            <person name="Tsai I.J."/>
        </authorList>
    </citation>
    <scope>NUCLEOTIDE SEQUENCE</scope>
    <source>
        <strain evidence="1">Fu6.1</strain>
    </source>
</reference>
<name>A0ACC0QDU2_9HYPO</name>
<evidence type="ECO:0000313" key="1">
    <source>
        <dbReference type="EMBL" id="KAI8650258.1"/>
    </source>
</evidence>
<organism evidence="1 2">
    <name type="scientific">Fusarium keratoplasticum</name>
    <dbReference type="NCBI Taxonomy" id="1328300"/>
    <lineage>
        <taxon>Eukaryota</taxon>
        <taxon>Fungi</taxon>
        <taxon>Dikarya</taxon>
        <taxon>Ascomycota</taxon>
        <taxon>Pezizomycotina</taxon>
        <taxon>Sordariomycetes</taxon>
        <taxon>Hypocreomycetidae</taxon>
        <taxon>Hypocreales</taxon>
        <taxon>Nectriaceae</taxon>
        <taxon>Fusarium</taxon>
        <taxon>Fusarium solani species complex</taxon>
    </lineage>
</organism>
<sequence length="305" mass="33377">MSHDSLSSSSTSLLYLPPKHDFNMRIQSSVAFGLWAGAATAAQSSCGTSPSSHALRAVTEKLKGDLEIRGGRKHVTINTYVHVIGASDKEEDGYITDETVKGQIDLLNKSYKSWDFSFKLIETTRSINESWADNPGGSPVEDPTEPDFRAALRKGSYKDLNLFYIKDMVPGGKCELPIPNPTSQDIVNDGCLMRSENPGQLPPTYGFVTVHEVGHWLGLEHTFENGCEEPGDGVDDTPAEAYPVADGDCPEPGRDTCPDQPGLDPVDNFMTYISPDCGPQRFTPGQAKRMHSLWKKLRANCKPKA</sequence>
<accession>A0ACC0QDU2</accession>
<dbReference type="Proteomes" id="UP001065298">
    <property type="component" value="Chromosome 12"/>
</dbReference>
<proteinExistence type="predicted"/>